<reference evidence="2" key="1">
    <citation type="submission" date="2021-02" db="EMBL/GenBank/DDBJ databases">
        <authorList>
            <person name="Nowell W R."/>
        </authorList>
    </citation>
    <scope>NUCLEOTIDE SEQUENCE</scope>
</reference>
<dbReference type="Pfam" id="PF02373">
    <property type="entry name" value="JmjC"/>
    <property type="match status" value="1"/>
</dbReference>
<dbReference type="AlphaFoldDB" id="A0A821ZNU2"/>
<dbReference type="PANTHER" id="PTHR10694:SF129">
    <property type="entry name" value="LYSINE-SPECIFIC DEMETHYLASE 4B-RELATED"/>
    <property type="match status" value="1"/>
</dbReference>
<organism evidence="2 3">
    <name type="scientific">Rotaria socialis</name>
    <dbReference type="NCBI Taxonomy" id="392032"/>
    <lineage>
        <taxon>Eukaryota</taxon>
        <taxon>Metazoa</taxon>
        <taxon>Spiralia</taxon>
        <taxon>Gnathifera</taxon>
        <taxon>Rotifera</taxon>
        <taxon>Eurotatoria</taxon>
        <taxon>Bdelloidea</taxon>
        <taxon>Philodinida</taxon>
        <taxon>Philodinidae</taxon>
        <taxon>Rotaria</taxon>
    </lineage>
</organism>
<dbReference type="GO" id="GO:0051864">
    <property type="term" value="F:histone H3K36 demethylase activity"/>
    <property type="evidence" value="ECO:0007669"/>
    <property type="project" value="TreeGrafter"/>
</dbReference>
<dbReference type="Proteomes" id="UP000663848">
    <property type="component" value="Unassembled WGS sequence"/>
</dbReference>
<dbReference type="GO" id="GO:0005634">
    <property type="term" value="C:nucleus"/>
    <property type="evidence" value="ECO:0007669"/>
    <property type="project" value="TreeGrafter"/>
</dbReference>
<evidence type="ECO:0000313" key="2">
    <source>
        <dbReference type="EMBL" id="CAF4987197.1"/>
    </source>
</evidence>
<dbReference type="EMBL" id="CAJOBR010029653">
    <property type="protein sequence ID" value="CAF4987197.1"/>
    <property type="molecule type" value="Genomic_DNA"/>
</dbReference>
<proteinExistence type="predicted"/>
<accession>A0A821ZNU2</accession>
<sequence length="121" mass="14269">QYENEFIITFPYAYHAGFNYGFNCAESTNFASERWIEYGKHSVQCACRHDMVKIGMDRFVRKYQPELYDDWSCGTNVTSHPEDEQMLKNNTTIVRSSPTKIRLPIHCKSSKKSKCKSYDRY</sequence>
<dbReference type="SUPFAM" id="SSF51197">
    <property type="entry name" value="Clavaminate synthase-like"/>
    <property type="match status" value="1"/>
</dbReference>
<feature type="non-terminal residue" evidence="2">
    <location>
        <position position="1"/>
    </location>
</feature>
<protein>
    <recommendedName>
        <fullName evidence="1">JmjC domain-containing protein</fullName>
    </recommendedName>
</protein>
<evidence type="ECO:0000259" key="1">
    <source>
        <dbReference type="PROSITE" id="PS51184"/>
    </source>
</evidence>
<dbReference type="GO" id="GO:0000785">
    <property type="term" value="C:chromatin"/>
    <property type="evidence" value="ECO:0007669"/>
    <property type="project" value="TreeGrafter"/>
</dbReference>
<dbReference type="PANTHER" id="PTHR10694">
    <property type="entry name" value="LYSINE-SPECIFIC DEMETHYLASE"/>
    <property type="match status" value="1"/>
</dbReference>
<evidence type="ECO:0000313" key="3">
    <source>
        <dbReference type="Proteomes" id="UP000663848"/>
    </source>
</evidence>
<dbReference type="PROSITE" id="PS51184">
    <property type="entry name" value="JMJC"/>
    <property type="match status" value="1"/>
</dbReference>
<dbReference type="GO" id="GO:0010468">
    <property type="term" value="P:regulation of gene expression"/>
    <property type="evidence" value="ECO:0007669"/>
    <property type="project" value="TreeGrafter"/>
</dbReference>
<name>A0A821ZNU2_9BILA</name>
<dbReference type="Gene3D" id="2.60.120.650">
    <property type="entry name" value="Cupin"/>
    <property type="match status" value="1"/>
</dbReference>
<dbReference type="InterPro" id="IPR003347">
    <property type="entry name" value="JmjC_dom"/>
</dbReference>
<feature type="domain" description="JmjC" evidence="1">
    <location>
        <begin position="1"/>
        <end position="47"/>
    </location>
</feature>
<gene>
    <name evidence="2" type="ORF">QYT958_LOCUS36732</name>
</gene>
<dbReference type="GO" id="GO:0032454">
    <property type="term" value="F:histone H3K9 demethylase activity"/>
    <property type="evidence" value="ECO:0007669"/>
    <property type="project" value="TreeGrafter"/>
</dbReference>
<comment type="caution">
    <text evidence="2">The sequence shown here is derived from an EMBL/GenBank/DDBJ whole genome shotgun (WGS) entry which is preliminary data.</text>
</comment>